<sequence>MLLGMVHIFTCHVLHMLLNKDEDVKSWLLHISCGSHHGVLDCLYISRAMEAMWPFADWCHMYWAHKASYCA</sequence>
<dbReference type="Proteomes" id="UP000197619">
    <property type="component" value="Unassembled WGS sequence"/>
</dbReference>
<protein>
    <submittedName>
        <fullName evidence="1">Uncharacterized protein</fullName>
    </submittedName>
</protein>
<accession>A0A218VBS8</accession>
<evidence type="ECO:0000313" key="1">
    <source>
        <dbReference type="EMBL" id="OWK63443.1"/>
    </source>
</evidence>
<comment type="caution">
    <text evidence="1">The sequence shown here is derived from an EMBL/GenBank/DDBJ whole genome shotgun (WGS) entry which is preliminary data.</text>
</comment>
<gene>
    <name evidence="1" type="ORF">RLOC_00007311</name>
</gene>
<dbReference type="EMBL" id="MUZQ01000012">
    <property type="protein sequence ID" value="OWK63443.1"/>
    <property type="molecule type" value="Genomic_DNA"/>
</dbReference>
<dbReference type="AlphaFoldDB" id="A0A218VBS8"/>
<keyword evidence="2" id="KW-1185">Reference proteome</keyword>
<organism evidence="1 2">
    <name type="scientific">Lonchura striata</name>
    <name type="common">white-rumped munia</name>
    <dbReference type="NCBI Taxonomy" id="40157"/>
    <lineage>
        <taxon>Eukaryota</taxon>
        <taxon>Metazoa</taxon>
        <taxon>Chordata</taxon>
        <taxon>Craniata</taxon>
        <taxon>Vertebrata</taxon>
        <taxon>Euteleostomi</taxon>
        <taxon>Archelosauria</taxon>
        <taxon>Archosauria</taxon>
        <taxon>Dinosauria</taxon>
        <taxon>Saurischia</taxon>
        <taxon>Theropoda</taxon>
        <taxon>Coelurosauria</taxon>
        <taxon>Aves</taxon>
        <taxon>Neognathae</taxon>
        <taxon>Neoaves</taxon>
        <taxon>Telluraves</taxon>
        <taxon>Australaves</taxon>
        <taxon>Passeriformes</taxon>
        <taxon>Passeroidea</taxon>
        <taxon>Estrildidae</taxon>
        <taxon>Estrildinae</taxon>
        <taxon>Lonchura</taxon>
    </lineage>
</organism>
<reference evidence="1 2" key="1">
    <citation type="submission" date="2017-05" db="EMBL/GenBank/DDBJ databases">
        <title>Genome of assembly of the Bengalese finch, Lonchura striata domestica.</title>
        <authorList>
            <person name="Colquitt B.M."/>
            <person name="Brainard M.S."/>
        </authorList>
    </citation>
    <scope>NUCLEOTIDE SEQUENCE [LARGE SCALE GENOMIC DNA]</scope>
    <source>
        <strain evidence="1">White83orange57</strain>
    </source>
</reference>
<proteinExistence type="predicted"/>
<name>A0A218VBS8_9PASE</name>
<evidence type="ECO:0000313" key="2">
    <source>
        <dbReference type="Proteomes" id="UP000197619"/>
    </source>
</evidence>